<gene>
    <name evidence="1" type="ORF">PACLA_8A030993</name>
</gene>
<reference evidence="1" key="1">
    <citation type="submission" date="2020-04" db="EMBL/GenBank/DDBJ databases">
        <authorList>
            <person name="Alioto T."/>
            <person name="Alioto T."/>
            <person name="Gomez Garrido J."/>
        </authorList>
    </citation>
    <scope>NUCLEOTIDE SEQUENCE</scope>
    <source>
        <strain evidence="1">A484AB</strain>
    </source>
</reference>
<dbReference type="SUPFAM" id="SSF69989">
    <property type="entry name" value="C-terminal domain of PLC-beta"/>
    <property type="match status" value="2"/>
</dbReference>
<proteinExistence type="predicted"/>
<evidence type="ECO:0000313" key="2">
    <source>
        <dbReference type="Proteomes" id="UP001152795"/>
    </source>
</evidence>
<dbReference type="OrthoDB" id="269822at2759"/>
<accession>A0A7D9JBD7</accession>
<dbReference type="Proteomes" id="UP001152795">
    <property type="component" value="Unassembled WGS sequence"/>
</dbReference>
<keyword evidence="2" id="KW-1185">Reference proteome</keyword>
<dbReference type="EMBL" id="CACRXK020013831">
    <property type="protein sequence ID" value="CAB4025798.1"/>
    <property type="molecule type" value="Genomic_DNA"/>
</dbReference>
<sequence>KINDLRKSQDIFNSTELKVVSKEKKSKDEIQRLKREQNKRHIEQAVKERQKANEFHDKEMNQLMESHDKLVEQLEDVKQKSVEELVQLFEKRCRHIRNGDLEILYATLYAEELEESKKYEEVYKEGVQEVASLRKDHEMRMNVLKLEQREEVIALIEKQLKEQHALAKESIQPEFDELRVVMELTKTKQSKKLAEVHERKINDLRKSQDIFNSTELKVVSKEKKSKDEIQRLKREQNKRHIEQAVKERQKANEFHDKEMKQLMESHDKLVEQLEDVKQKSVEELVQLFEKRCRHIRNGDLEILYATLYAEELEESKL</sequence>
<evidence type="ECO:0000313" key="1">
    <source>
        <dbReference type="EMBL" id="CAB4025798.1"/>
    </source>
</evidence>
<comment type="caution">
    <text evidence="1">The sequence shown here is derived from an EMBL/GenBank/DDBJ whole genome shotgun (WGS) entry which is preliminary data.</text>
</comment>
<dbReference type="InterPro" id="IPR042531">
    <property type="entry name" value="PLC-beta_C_sf"/>
</dbReference>
<organism evidence="1 2">
    <name type="scientific">Paramuricea clavata</name>
    <name type="common">Red gorgonian</name>
    <name type="synonym">Violescent sea-whip</name>
    <dbReference type="NCBI Taxonomy" id="317549"/>
    <lineage>
        <taxon>Eukaryota</taxon>
        <taxon>Metazoa</taxon>
        <taxon>Cnidaria</taxon>
        <taxon>Anthozoa</taxon>
        <taxon>Octocorallia</taxon>
        <taxon>Malacalcyonacea</taxon>
        <taxon>Plexauridae</taxon>
        <taxon>Paramuricea</taxon>
    </lineage>
</organism>
<dbReference type="AlphaFoldDB" id="A0A7D9JBD7"/>
<protein>
    <submittedName>
        <fullName evidence="1">1-phosphatidylinositol 4,5-bisphosphate phosphodiesterase classes I and II-like</fullName>
    </submittedName>
</protein>
<name>A0A7D9JBD7_PARCT</name>
<dbReference type="Gene3D" id="1.20.1230.10">
    <property type="entry name" value="Phospholipase C beta, distal C-terminal domain"/>
    <property type="match status" value="2"/>
</dbReference>
<feature type="non-terminal residue" evidence="1">
    <location>
        <position position="1"/>
    </location>
</feature>